<feature type="region of interest" description="Disordered" evidence="8">
    <location>
        <begin position="562"/>
        <end position="708"/>
    </location>
</feature>
<keyword evidence="7 9" id="KW-0472">Membrane</keyword>
<feature type="transmembrane region" description="Helical" evidence="9">
    <location>
        <begin position="452"/>
        <end position="472"/>
    </location>
</feature>
<feature type="transmembrane region" description="Helical" evidence="9">
    <location>
        <begin position="71"/>
        <end position="90"/>
    </location>
</feature>
<keyword evidence="5" id="KW-0573">Peptidoglycan synthesis</keyword>
<accession>A0A1H1UMN5</accession>
<feature type="region of interest" description="Disordered" evidence="8">
    <location>
        <begin position="1"/>
        <end position="22"/>
    </location>
</feature>
<feature type="transmembrane region" description="Helical" evidence="9">
    <location>
        <begin position="314"/>
        <end position="336"/>
    </location>
</feature>
<dbReference type="CDD" id="cd13123">
    <property type="entry name" value="MATE_MurJ_like"/>
    <property type="match status" value="1"/>
</dbReference>
<feature type="transmembrane region" description="Helical" evidence="9">
    <location>
        <begin position="187"/>
        <end position="209"/>
    </location>
</feature>
<feature type="compositionally biased region" description="Basic and acidic residues" evidence="8">
    <location>
        <begin position="1107"/>
        <end position="1138"/>
    </location>
</feature>
<dbReference type="GO" id="GO:0034204">
    <property type="term" value="P:lipid translocation"/>
    <property type="evidence" value="ECO:0007669"/>
    <property type="project" value="TreeGrafter"/>
</dbReference>
<dbReference type="GO" id="GO:0005886">
    <property type="term" value="C:plasma membrane"/>
    <property type="evidence" value="ECO:0007669"/>
    <property type="project" value="UniProtKB-SubCell"/>
</dbReference>
<feature type="transmembrane region" description="Helical" evidence="9">
    <location>
        <begin position="271"/>
        <end position="294"/>
    </location>
</feature>
<feature type="compositionally biased region" description="Low complexity" evidence="8">
    <location>
        <begin position="1025"/>
        <end position="1040"/>
    </location>
</feature>
<evidence type="ECO:0000256" key="7">
    <source>
        <dbReference type="ARBA" id="ARBA00023136"/>
    </source>
</evidence>
<dbReference type="GO" id="GO:0015648">
    <property type="term" value="F:lipid-linked peptidoglycan transporter activity"/>
    <property type="evidence" value="ECO:0007669"/>
    <property type="project" value="TreeGrafter"/>
</dbReference>
<evidence type="ECO:0000256" key="3">
    <source>
        <dbReference type="ARBA" id="ARBA00022692"/>
    </source>
</evidence>
<feature type="transmembrane region" description="Helical" evidence="9">
    <location>
        <begin position="392"/>
        <end position="414"/>
    </location>
</feature>
<keyword evidence="4" id="KW-0133">Cell shape</keyword>
<proteinExistence type="predicted"/>
<dbReference type="AlphaFoldDB" id="A0A1H1UMN5"/>
<reference evidence="10 11" key="1">
    <citation type="submission" date="2016-10" db="EMBL/GenBank/DDBJ databases">
        <authorList>
            <person name="de Groot N.N."/>
        </authorList>
    </citation>
    <scope>NUCLEOTIDE SEQUENCE [LARGE SCALE GENOMIC DNA]</scope>
    <source>
        <strain evidence="10 11">DSM 21800</strain>
    </source>
</reference>
<feature type="region of interest" description="Disordered" evidence="8">
    <location>
        <begin position="1088"/>
        <end position="1138"/>
    </location>
</feature>
<keyword evidence="3 9" id="KW-0812">Transmembrane</keyword>
<feature type="transmembrane region" description="Helical" evidence="9">
    <location>
        <begin position="111"/>
        <end position="134"/>
    </location>
</feature>
<evidence type="ECO:0000256" key="5">
    <source>
        <dbReference type="ARBA" id="ARBA00022984"/>
    </source>
</evidence>
<sequence length="1259" mass="132331">MYRVAEPMTRSTDATEAGPEKSGASRLISATAIMAAGTAASRVLGFAKAALLVVALGSGTRQADMFGLANVVPQAIYLLLAGGVLNTVFVPQIVRAMKEDDDGGEAFTNRLITLGMAAIGVIAVGATLLAPLIMRIYLDGEWLAPKLAGQFQSIIMLAYLCLPQIFFYGLTVMLGQVLNARGKFGPMMWAPVLNNVVGIASIGVFLVLWPSSDRDLGAPFTLQQELLLGLGATIGILAQALVLIPYLRAIGFRYRPRFDFRHSGLGRAGKVAKWTVGYMIVTQLALVVVSRLASGAVPKGGVGAGWVVYQNANLIFMLPHSLITVSLVTAMLPSTSRLVLAGRLGDARDEVVRTMRLAVTTLLPASVAFLALGFPIAQLLFGHGAGSKHWDFIGWTLVAFAIGLVPFTLQYICLRAFYALEDTRTTFFVQILIAGVNIGAALLLVLPIGKPAWVAPGLALAYSLAYIVGLGVSFHQLGKRLPGLRGGEIARHCVRVFLAVLPAGVAAYAITWGFAQWSTGFGARVLALAIAGLVALGLYFGLARVLHITEINQIVATVLRRGGRGSGSSAISSEPDGGSGPQGFASSGTIGDGADAAATLGSTDNANDDDGHHDDADSDQADEASIITQIRRRSDHPAGQQMTGGQSDQPHLAEAGAAVTPPPVTGPTDDLDAPDTEQTASFTLDELESGAPADPPGEQTEPVPDHLPAGTVLADRYRLEELLAWTGASITWRAFDQVLSRSVVIHLLPVGDDRSDELLAAGRHASGATDSRFLRVLDAVGEGAVTADGQAVGSYIVSEYAEGQSLQSVLTAAPLTGLESAWVVREVADALSGAHARGLHHRRLNPETVIITPAGNIKIVGLLIEAALRPEEYADAPSSDDALTDADVTDLGRLLYACLVARWPGEAAFGLPAAPSAPGGAQESGHPWLTPRQVRHGVSPTLDRICDQLLSPIPRQRAPRIVTAAELVGELDRVLGSADATGDLERRLRHPQPRILGEDPDTGRIPVGVVAEPYALVERNGSIAAGTNSASSPAAGTPASPDQPTTTIAAAEPDEPRPGPRRWIWLVVIAALIAAVVITVITAQGLGPAANLHPNDPKTSAAPPADRPIKIVDGKDFDPPPGNGEEHPGEVKNAYDGDPKTRWTTMSYFGSPDLGNLKPGVGIVLDLGSVQQVGSVKLQLYGNGTDVQIRVPKGEAGAEPDMNSLKSWRTVARQKDIGESGTCTLDEKVKARYVLVFLTSLPEEGDNYRGGINEVEVVS</sequence>
<organism evidence="10 11">
    <name type="scientific">Microlunatus soli</name>
    <dbReference type="NCBI Taxonomy" id="630515"/>
    <lineage>
        <taxon>Bacteria</taxon>
        <taxon>Bacillati</taxon>
        <taxon>Actinomycetota</taxon>
        <taxon>Actinomycetes</taxon>
        <taxon>Propionibacteriales</taxon>
        <taxon>Propionibacteriaceae</taxon>
        <taxon>Microlunatus</taxon>
    </lineage>
</organism>
<protein>
    <submittedName>
        <fullName evidence="10">Putative peptidoglycan lipid II flippase</fullName>
    </submittedName>
</protein>
<evidence type="ECO:0000256" key="6">
    <source>
        <dbReference type="ARBA" id="ARBA00022989"/>
    </source>
</evidence>
<feature type="transmembrane region" description="Helical" evidence="9">
    <location>
        <begin position="229"/>
        <end position="250"/>
    </location>
</feature>
<evidence type="ECO:0000256" key="9">
    <source>
        <dbReference type="SAM" id="Phobius"/>
    </source>
</evidence>
<keyword evidence="11" id="KW-1185">Reference proteome</keyword>
<evidence type="ECO:0000313" key="11">
    <source>
        <dbReference type="Proteomes" id="UP000199103"/>
    </source>
</evidence>
<dbReference type="Gene3D" id="2.60.120.260">
    <property type="entry name" value="Galactose-binding domain-like"/>
    <property type="match status" value="1"/>
</dbReference>
<dbReference type="SUPFAM" id="SSF49785">
    <property type="entry name" value="Galactose-binding domain-like"/>
    <property type="match status" value="1"/>
</dbReference>
<gene>
    <name evidence="10" type="ORF">SAMN04489812_2846</name>
</gene>
<dbReference type="Proteomes" id="UP000199103">
    <property type="component" value="Chromosome I"/>
</dbReference>
<keyword evidence="2" id="KW-1003">Cell membrane</keyword>
<dbReference type="SUPFAM" id="SSF56112">
    <property type="entry name" value="Protein kinase-like (PK-like)"/>
    <property type="match status" value="1"/>
</dbReference>
<feature type="compositionally biased region" description="Low complexity" evidence="8">
    <location>
        <begin position="585"/>
        <end position="605"/>
    </location>
</feature>
<dbReference type="GO" id="GO:0008360">
    <property type="term" value="P:regulation of cell shape"/>
    <property type="evidence" value="ECO:0007669"/>
    <property type="project" value="UniProtKB-KW"/>
</dbReference>
<evidence type="ECO:0000256" key="1">
    <source>
        <dbReference type="ARBA" id="ARBA00004651"/>
    </source>
</evidence>
<dbReference type="Gene3D" id="3.30.200.20">
    <property type="entry name" value="Phosphorylase Kinase, domain 1"/>
    <property type="match status" value="1"/>
</dbReference>
<keyword evidence="6 9" id="KW-1133">Transmembrane helix</keyword>
<feature type="transmembrane region" description="Helical" evidence="9">
    <location>
        <begin position="426"/>
        <end position="446"/>
    </location>
</feature>
<feature type="compositionally biased region" description="Polar residues" evidence="8">
    <location>
        <begin position="640"/>
        <end position="649"/>
    </location>
</feature>
<dbReference type="Gene3D" id="1.10.510.10">
    <property type="entry name" value="Transferase(Phosphotransferase) domain 1"/>
    <property type="match status" value="1"/>
</dbReference>
<evidence type="ECO:0000313" key="10">
    <source>
        <dbReference type="EMBL" id="SDS73476.1"/>
    </source>
</evidence>
<dbReference type="InterPro" id="IPR051050">
    <property type="entry name" value="Lipid_II_flippase_MurJ/MviN"/>
</dbReference>
<dbReference type="CDD" id="cd13973">
    <property type="entry name" value="PK_MviN-like"/>
    <property type="match status" value="1"/>
</dbReference>
<feature type="transmembrane region" description="Helical" evidence="9">
    <location>
        <begin position="27"/>
        <end position="51"/>
    </location>
</feature>
<feature type="transmembrane region" description="Helical" evidence="9">
    <location>
        <begin position="357"/>
        <end position="380"/>
    </location>
</feature>
<dbReference type="GO" id="GO:0009252">
    <property type="term" value="P:peptidoglycan biosynthetic process"/>
    <property type="evidence" value="ECO:0007669"/>
    <property type="project" value="UniProtKB-KW"/>
</dbReference>
<dbReference type="InterPro" id="IPR011009">
    <property type="entry name" value="Kinase-like_dom_sf"/>
</dbReference>
<feature type="transmembrane region" description="Helical" evidence="9">
    <location>
        <begin position="521"/>
        <end position="542"/>
    </location>
</feature>
<evidence type="ECO:0000256" key="4">
    <source>
        <dbReference type="ARBA" id="ARBA00022960"/>
    </source>
</evidence>
<feature type="transmembrane region" description="Helical" evidence="9">
    <location>
        <begin position="1063"/>
        <end position="1086"/>
    </location>
</feature>
<evidence type="ECO:0000256" key="2">
    <source>
        <dbReference type="ARBA" id="ARBA00022475"/>
    </source>
</evidence>
<dbReference type="InterPro" id="IPR004268">
    <property type="entry name" value="MurJ"/>
</dbReference>
<dbReference type="NCBIfam" id="TIGR01695">
    <property type="entry name" value="murJ_mviN"/>
    <property type="match status" value="1"/>
</dbReference>
<dbReference type="PANTHER" id="PTHR47019">
    <property type="entry name" value="LIPID II FLIPPASE MURJ"/>
    <property type="match status" value="1"/>
</dbReference>
<dbReference type="InterPro" id="IPR008979">
    <property type="entry name" value="Galactose-bd-like_sf"/>
</dbReference>
<name>A0A1H1UMN5_9ACTN</name>
<dbReference type="EMBL" id="LT629772">
    <property type="protein sequence ID" value="SDS73476.1"/>
    <property type="molecule type" value="Genomic_DNA"/>
</dbReference>
<feature type="region of interest" description="Disordered" evidence="8">
    <location>
        <begin position="1025"/>
        <end position="1057"/>
    </location>
</feature>
<evidence type="ECO:0000256" key="8">
    <source>
        <dbReference type="SAM" id="MobiDB-lite"/>
    </source>
</evidence>
<feature type="transmembrane region" description="Helical" evidence="9">
    <location>
        <begin position="493"/>
        <end position="515"/>
    </location>
</feature>
<dbReference type="PANTHER" id="PTHR47019:SF1">
    <property type="entry name" value="LIPID II FLIPPASE MURJ"/>
    <property type="match status" value="1"/>
</dbReference>
<dbReference type="PRINTS" id="PR01806">
    <property type="entry name" value="VIRFACTRMVIN"/>
</dbReference>
<comment type="subcellular location">
    <subcellularLocation>
        <location evidence="1">Cell membrane</location>
        <topology evidence="1">Multi-pass membrane protein</topology>
    </subcellularLocation>
</comment>
<dbReference type="STRING" id="630515.SAMN04489812_2846"/>
<feature type="transmembrane region" description="Helical" evidence="9">
    <location>
        <begin position="154"/>
        <end position="175"/>
    </location>
</feature>
<dbReference type="Pfam" id="PF03023">
    <property type="entry name" value="MurJ"/>
    <property type="match status" value="1"/>
</dbReference>